<dbReference type="EMBL" id="JAINWA010000001">
    <property type="protein sequence ID" value="MCD1654372.1"/>
    <property type="molecule type" value="Genomic_DNA"/>
</dbReference>
<dbReference type="SUPFAM" id="SSF81606">
    <property type="entry name" value="PP2C-like"/>
    <property type="match status" value="1"/>
</dbReference>
<dbReference type="Proteomes" id="UP001198163">
    <property type="component" value="Unassembled WGS sequence"/>
</dbReference>
<dbReference type="Gene3D" id="3.60.40.10">
    <property type="entry name" value="PPM-type phosphatase domain"/>
    <property type="match status" value="1"/>
</dbReference>
<dbReference type="InterPro" id="IPR036457">
    <property type="entry name" value="PPM-type-like_dom_sf"/>
</dbReference>
<feature type="domain" description="PPM-type phosphatase" evidence="1">
    <location>
        <begin position="10"/>
        <end position="239"/>
    </location>
</feature>
<sequence>MSDLLTGGTFIEVGHYQLYKAGQGAGGDSFLSQKHDNDGRIITVLSDGLGSGIKAGVLSTLTATMAMKFIAADIPIKRAANIIMNTLPVCKERGISYATFTLVDIEPNSAVRIMEYDNPYYILVRQHTVVEPIKQCTTIERKNKKTAPTREAVLYYSDYRARPGDRLVFFSDGVTQSGMGTKAHPMGWGACAVQDYVLEKIQENPFVSARDLARLVVQQAHRNDAFKAKDDITCGVIYFRHPRDLLILTGPPVNPEHDDEMARDFNAFPGRKILCGGTTANIISRQTGKPVKLQLKKIDPKIPPMSVMEGADLVTEGIITLGKVSEILERGALRGGNILEGEGDNGATRIVEMLLDSDRIHFMVGTKINEAHQDPNMPVELEIRRNIVKKIQALLSEQYLKDVQVRYL</sequence>
<dbReference type="SMART" id="SM00331">
    <property type="entry name" value="PP2C_SIG"/>
    <property type="match status" value="1"/>
</dbReference>
<evidence type="ECO:0000313" key="2">
    <source>
        <dbReference type="EMBL" id="MCD1654372.1"/>
    </source>
</evidence>
<comment type="caution">
    <text evidence="2">The sequence shown here is derived from an EMBL/GenBank/DDBJ whole genome shotgun (WGS) entry which is preliminary data.</text>
</comment>
<dbReference type="RefSeq" id="WP_230754560.1">
    <property type="nucleotide sequence ID" value="NZ_JAINWA010000001.1"/>
</dbReference>
<keyword evidence="3" id="KW-1185">Reference proteome</keyword>
<reference evidence="2" key="1">
    <citation type="submission" date="2021-08" db="EMBL/GenBank/DDBJ databases">
        <title>Comparative analyses of Brucepasteria parasyntrophica and Teretinema zuelzerae.</title>
        <authorList>
            <person name="Song Y."/>
            <person name="Brune A."/>
        </authorList>
    </citation>
    <scope>NUCLEOTIDE SEQUENCE</scope>
    <source>
        <strain evidence="2">DSM 1903</strain>
    </source>
</reference>
<evidence type="ECO:0000313" key="3">
    <source>
        <dbReference type="Proteomes" id="UP001198163"/>
    </source>
</evidence>
<gene>
    <name evidence="2" type="ORF">K7J14_06595</name>
</gene>
<dbReference type="AlphaFoldDB" id="A0AAE3JHV7"/>
<protein>
    <submittedName>
        <fullName evidence="2">Serine/threonine-protein phosphatase</fullName>
    </submittedName>
</protein>
<accession>A0AAE3JHV7</accession>
<dbReference type="Pfam" id="PF07228">
    <property type="entry name" value="SpoIIE"/>
    <property type="match status" value="1"/>
</dbReference>
<evidence type="ECO:0000259" key="1">
    <source>
        <dbReference type="SMART" id="SM00331"/>
    </source>
</evidence>
<organism evidence="2 3">
    <name type="scientific">Teretinema zuelzerae</name>
    <dbReference type="NCBI Taxonomy" id="156"/>
    <lineage>
        <taxon>Bacteria</taxon>
        <taxon>Pseudomonadati</taxon>
        <taxon>Spirochaetota</taxon>
        <taxon>Spirochaetia</taxon>
        <taxon>Spirochaetales</taxon>
        <taxon>Treponemataceae</taxon>
        <taxon>Teretinema</taxon>
    </lineage>
</organism>
<proteinExistence type="predicted"/>
<dbReference type="InterPro" id="IPR001932">
    <property type="entry name" value="PPM-type_phosphatase-like_dom"/>
</dbReference>
<name>A0AAE3JHV7_9SPIR</name>